<evidence type="ECO:0000256" key="1">
    <source>
        <dbReference type="ARBA" id="ARBA00023015"/>
    </source>
</evidence>
<accession>A0A418SNP4</accession>
<keyword evidence="1" id="KW-0805">Transcription regulation</keyword>
<dbReference type="InterPro" id="IPR036388">
    <property type="entry name" value="WH-like_DNA-bd_sf"/>
</dbReference>
<protein>
    <submittedName>
        <fullName evidence="5">GntR family transcriptional regulator</fullName>
    </submittedName>
</protein>
<gene>
    <name evidence="5" type="ORF">D3P04_19505</name>
</gene>
<organism evidence="5 6">
    <name type="scientific">Paracoccus onubensis</name>
    <dbReference type="NCBI Taxonomy" id="1675788"/>
    <lineage>
        <taxon>Bacteria</taxon>
        <taxon>Pseudomonadati</taxon>
        <taxon>Pseudomonadota</taxon>
        <taxon>Alphaproteobacteria</taxon>
        <taxon>Rhodobacterales</taxon>
        <taxon>Paracoccaceae</taxon>
        <taxon>Paracoccus</taxon>
    </lineage>
</organism>
<dbReference type="GO" id="GO:0003677">
    <property type="term" value="F:DNA binding"/>
    <property type="evidence" value="ECO:0007669"/>
    <property type="project" value="UniProtKB-KW"/>
</dbReference>
<keyword evidence="2" id="KW-0238">DNA-binding</keyword>
<dbReference type="GO" id="GO:0003700">
    <property type="term" value="F:DNA-binding transcription factor activity"/>
    <property type="evidence" value="ECO:0007669"/>
    <property type="project" value="InterPro"/>
</dbReference>
<evidence type="ECO:0000256" key="3">
    <source>
        <dbReference type="ARBA" id="ARBA00023163"/>
    </source>
</evidence>
<dbReference type="Pfam" id="PF07729">
    <property type="entry name" value="FCD"/>
    <property type="match status" value="1"/>
</dbReference>
<dbReference type="PANTHER" id="PTHR43537">
    <property type="entry name" value="TRANSCRIPTIONAL REGULATOR, GNTR FAMILY"/>
    <property type="match status" value="1"/>
</dbReference>
<dbReference type="CDD" id="cd07377">
    <property type="entry name" value="WHTH_GntR"/>
    <property type="match status" value="1"/>
</dbReference>
<dbReference type="PANTHER" id="PTHR43537:SF50">
    <property type="entry name" value="TRANSCRIPTIONAL REGULATORY PROTEIN"/>
    <property type="match status" value="1"/>
</dbReference>
<dbReference type="RefSeq" id="WP_119751547.1">
    <property type="nucleotide sequence ID" value="NZ_QZCG01000015.1"/>
</dbReference>
<dbReference type="SMART" id="SM00345">
    <property type="entry name" value="HTH_GNTR"/>
    <property type="match status" value="1"/>
</dbReference>
<reference evidence="6" key="1">
    <citation type="submission" date="2018-09" db="EMBL/GenBank/DDBJ databases">
        <title>Acidovorax cavernicola nov. sp. isolated from Gruta de las Maravillas (Aracena, Spain).</title>
        <authorList>
            <person name="Jurado V."/>
            <person name="Gutierrez-Patricio S."/>
            <person name="Gonzalez-Pimentel J.L."/>
            <person name="Miller A.Z."/>
            <person name="Laiz L."/>
            <person name="Saiz-Jimenez C."/>
        </authorList>
    </citation>
    <scope>NUCLEOTIDE SEQUENCE [LARGE SCALE GENOMIC DNA]</scope>
    <source>
        <strain evidence="6">1011MAR3C25</strain>
    </source>
</reference>
<dbReference type="Gene3D" id="1.20.120.530">
    <property type="entry name" value="GntR ligand-binding domain-like"/>
    <property type="match status" value="1"/>
</dbReference>
<evidence type="ECO:0000259" key="4">
    <source>
        <dbReference type="PROSITE" id="PS50949"/>
    </source>
</evidence>
<dbReference type="InterPro" id="IPR000524">
    <property type="entry name" value="Tscrpt_reg_HTH_GntR"/>
</dbReference>
<dbReference type="InterPro" id="IPR036390">
    <property type="entry name" value="WH_DNA-bd_sf"/>
</dbReference>
<dbReference type="SMART" id="SM00895">
    <property type="entry name" value="FCD"/>
    <property type="match status" value="1"/>
</dbReference>
<dbReference type="EMBL" id="QZCG01000015">
    <property type="protein sequence ID" value="RJE82555.1"/>
    <property type="molecule type" value="Genomic_DNA"/>
</dbReference>
<dbReference type="PROSITE" id="PS50949">
    <property type="entry name" value="HTH_GNTR"/>
    <property type="match status" value="1"/>
</dbReference>
<evidence type="ECO:0000313" key="5">
    <source>
        <dbReference type="EMBL" id="RJE82555.1"/>
    </source>
</evidence>
<dbReference type="InterPro" id="IPR011711">
    <property type="entry name" value="GntR_C"/>
</dbReference>
<name>A0A418SNP4_9RHOB</name>
<feature type="domain" description="HTH gntR-type" evidence="4">
    <location>
        <begin position="14"/>
        <end position="81"/>
    </location>
</feature>
<proteinExistence type="predicted"/>
<keyword evidence="6" id="KW-1185">Reference proteome</keyword>
<dbReference type="OrthoDB" id="7834120at2"/>
<dbReference type="PRINTS" id="PR00035">
    <property type="entry name" value="HTHGNTR"/>
</dbReference>
<dbReference type="Gene3D" id="1.10.10.10">
    <property type="entry name" value="Winged helix-like DNA-binding domain superfamily/Winged helix DNA-binding domain"/>
    <property type="match status" value="1"/>
</dbReference>
<dbReference type="AlphaFoldDB" id="A0A418SNP4"/>
<dbReference type="SUPFAM" id="SSF46785">
    <property type="entry name" value="Winged helix' DNA-binding domain"/>
    <property type="match status" value="1"/>
</dbReference>
<dbReference type="Pfam" id="PF00392">
    <property type="entry name" value="GntR"/>
    <property type="match status" value="1"/>
</dbReference>
<dbReference type="InterPro" id="IPR008920">
    <property type="entry name" value="TF_FadR/GntR_C"/>
</dbReference>
<evidence type="ECO:0000256" key="2">
    <source>
        <dbReference type="ARBA" id="ARBA00023125"/>
    </source>
</evidence>
<sequence length="225" mass="25262">MNNLVEPGKDLRRRSLHEELTQTLRDLIVHGKLPPGVKIPEKDLCDAYSVSRTPLREALKVLANEGLIQLEPNRGARVTAITLQDLDEIFPVMGALEGLAGELACINISANELKKLQALHARMLVEYRENDLESYFASNQKIHEGILAAAKNPTLSSHYRSLSARLQRARYVANTTPARWSAAVAEHEQIMKYLAARDGQKLGDTLRLHLENKLAAIRQYLLRKN</sequence>
<keyword evidence="3" id="KW-0804">Transcription</keyword>
<dbReference type="SUPFAM" id="SSF48008">
    <property type="entry name" value="GntR ligand-binding domain-like"/>
    <property type="match status" value="1"/>
</dbReference>
<comment type="caution">
    <text evidence="5">The sequence shown here is derived from an EMBL/GenBank/DDBJ whole genome shotgun (WGS) entry which is preliminary data.</text>
</comment>
<evidence type="ECO:0000313" key="6">
    <source>
        <dbReference type="Proteomes" id="UP000284202"/>
    </source>
</evidence>
<dbReference type="Proteomes" id="UP000284202">
    <property type="component" value="Unassembled WGS sequence"/>
</dbReference>